<dbReference type="EMBL" id="AP009384">
    <property type="protein sequence ID" value="BAF87553.1"/>
    <property type="molecule type" value="Genomic_DNA"/>
</dbReference>
<reference evidence="3" key="2">
    <citation type="submission" date="2007-04" db="EMBL/GenBank/DDBJ databases">
        <title>Complete genome sequence of the nitrogen-fixing bacterium Azorhizobium caulinodans ORS571.</title>
        <authorList>
            <person name="Lee K.B."/>
            <person name="Backer P.D."/>
            <person name="Aono T."/>
            <person name="Liu C.T."/>
            <person name="Suzuki S."/>
            <person name="Suzuki T."/>
            <person name="Kaneko T."/>
            <person name="Yamada M."/>
            <person name="Tabata S."/>
            <person name="Kupfer D.M."/>
            <person name="Najar F.Z."/>
            <person name="Wiley G.B."/>
            <person name="Roe B."/>
            <person name="Binnewies T."/>
            <person name="Ussery D."/>
            <person name="Vereecke D."/>
            <person name="Gevers D."/>
            <person name="Holsters M."/>
            <person name="Oyaizu H."/>
        </authorList>
    </citation>
    <scope>NUCLEOTIDE SEQUENCE [LARGE SCALE GENOMIC DNA]</scope>
    <source>
        <strain evidence="3">ATCC 43989 / DSM 5975 / JCM 20966 / LMG 6465 / NBRC 14845 / NCIMB 13405 / ORS 571</strain>
    </source>
</reference>
<evidence type="ECO:0000313" key="3">
    <source>
        <dbReference type="Proteomes" id="UP000000270"/>
    </source>
</evidence>
<reference evidence="2 3" key="3">
    <citation type="journal article" date="2008" name="BMC Genomics">
        <title>The genome of the versatile nitrogen fixer Azorhizobium caulinodans ORS571.</title>
        <authorList>
            <person name="Lee KB."/>
            <person name="Backer P.D."/>
            <person name="Aono T."/>
            <person name="Liu CT."/>
            <person name="Suzuki S."/>
            <person name="Suzuki T."/>
            <person name="Kaneko T."/>
            <person name="Yamada M."/>
            <person name="Tabata S."/>
            <person name="Kupfer D.M."/>
            <person name="Najar F.Z."/>
            <person name="Wiley G.B."/>
            <person name="Roe B."/>
            <person name="Binnewies T.T."/>
            <person name="Ussery D.W."/>
            <person name="D'Haeze W."/>
            <person name="Herder J.D."/>
            <person name="Gevers D."/>
            <person name="Vereecke D."/>
            <person name="Holsters M."/>
            <person name="Oyaizu H."/>
        </authorList>
    </citation>
    <scope>NUCLEOTIDE SEQUENCE [LARGE SCALE GENOMIC DNA]</scope>
    <source>
        <strain evidence="3">ATCC 43989 / DSM 5975 / JCM 20966 / LMG 6465 / NBRC 14845 / NCIMB 13405 / ORS 571</strain>
    </source>
</reference>
<accession>A8HXY7</accession>
<reference evidence="2 3" key="6">
    <citation type="journal article" date="2011" name="Appl. Environ. Microbiol.">
        <title>Involvement of the azorhizobial chromosome partition gene (parA) in the onset of bacteroid differentiation during Sesbania rostrata stem nodule development.</title>
        <authorList>
            <person name="Liu CT."/>
            <person name="Lee KB."/>
            <person name="Wang YS."/>
            <person name="Peng MH."/>
            <person name="Lee KT."/>
            <person name="Suzuki S."/>
            <person name="Suzuki T."/>
            <person name="Oyaizu H."/>
        </authorList>
    </citation>
    <scope>NUCLEOTIDE SEQUENCE [LARGE SCALE GENOMIC DNA]</scope>
    <source>
        <strain evidence="3">ATCC 43989 / DSM 5975 / JCM 20966 / LMG 6465 / NBRC 14845 / NCIMB 13405 / ORS 571</strain>
    </source>
</reference>
<reference evidence="2 3" key="5">
    <citation type="journal article" date="2010" name="Appl. Environ. Microbiol.">
        <title>phrR-like gene praR of Azorhizobium caulinodans ORS571 is essential for symbiosis with Sesbania rostrata and is involved in expression of reb genes.</title>
        <authorList>
            <person name="Akiba N."/>
            <person name="Aono T."/>
            <person name="Toyazaki H."/>
            <person name="Sato S."/>
            <person name="Oyaizu H."/>
        </authorList>
    </citation>
    <scope>NUCLEOTIDE SEQUENCE [LARGE SCALE GENOMIC DNA]</scope>
    <source>
        <strain evidence="3">ATCC 43989 / DSM 5975 / JCM 20966 / LMG 6465 / NBRC 14845 / NCIMB 13405 / ORS 571</strain>
    </source>
</reference>
<evidence type="ECO:0000256" key="1">
    <source>
        <dbReference type="SAM" id="MobiDB-lite"/>
    </source>
</evidence>
<organism evidence="2 3">
    <name type="scientific">Azorhizobium caulinodans (strain ATCC 43989 / DSM 5975 / JCM 20966 / LMG 6465 / NBRC 14845 / NCIMB 13405 / ORS 571)</name>
    <dbReference type="NCBI Taxonomy" id="438753"/>
    <lineage>
        <taxon>Bacteria</taxon>
        <taxon>Pseudomonadati</taxon>
        <taxon>Pseudomonadota</taxon>
        <taxon>Alphaproteobacteria</taxon>
        <taxon>Hyphomicrobiales</taxon>
        <taxon>Xanthobacteraceae</taxon>
        <taxon>Azorhizobium</taxon>
    </lineage>
</organism>
<dbReference type="eggNOG" id="ENOG5032YFV">
    <property type="taxonomic scope" value="Bacteria"/>
</dbReference>
<gene>
    <name evidence="2" type="ordered locus">AZC_1555</name>
</gene>
<proteinExistence type="predicted"/>
<sequence length="113" mass="12750">MPDRGLPLSCIWAAAAREKRPAGASTGPRRQPQSVRIPMGGTAKTMRQPEGQFIEALGVIETVESDNIVRWDGKMLYVEQDIYHNGQLVHSKYRRRVTRDVAVALLDILRENH</sequence>
<dbReference type="Proteomes" id="UP000000270">
    <property type="component" value="Chromosome"/>
</dbReference>
<keyword evidence="3" id="KW-1185">Reference proteome</keyword>
<dbReference type="AlphaFoldDB" id="A8HXY7"/>
<feature type="region of interest" description="Disordered" evidence="1">
    <location>
        <begin position="17"/>
        <end position="44"/>
    </location>
</feature>
<evidence type="ECO:0000313" key="2">
    <source>
        <dbReference type="EMBL" id="BAF87553.1"/>
    </source>
</evidence>
<protein>
    <submittedName>
        <fullName evidence="2">Uncharacterized protein</fullName>
    </submittedName>
</protein>
<dbReference type="HOGENOM" id="CLU_2128338_0_0_5"/>
<reference evidence="2 3" key="1">
    <citation type="journal article" date="2007" name="Appl. Environ. Microbiol.">
        <title>Rhizobial factors required for stem nodule maturation and maintenance in Sesbania rostrata-Azorhizobium caulinodans ORS571 symbiosis.</title>
        <authorList>
            <person name="Suzuki S."/>
            <person name="Aono T."/>
            <person name="Lee KB."/>
            <person name="Suzuki T."/>
            <person name="Liu CT."/>
            <person name="Miwa H."/>
            <person name="Wakao S."/>
            <person name="Iki T."/>
            <person name="Oyaizu H."/>
        </authorList>
    </citation>
    <scope>NUCLEOTIDE SEQUENCE [LARGE SCALE GENOMIC DNA]</scope>
    <source>
        <strain evidence="3">ATCC 43989 / DSM 5975 / JCM 20966 / LMG 6465 / NBRC 14845 / NCIMB 13405 / ORS 571</strain>
    </source>
</reference>
<dbReference type="KEGG" id="azc:AZC_1555"/>
<reference evidence="2 3" key="4">
    <citation type="journal article" date="2009" name="Appl. Environ. Microbiol.">
        <title>Comparative genome-wide transcriptional profiling of Azorhizobium caulinodans ORS571 grown under free-living and symbiotic conditions.</title>
        <authorList>
            <person name="Tsukada S."/>
            <person name="Aono T."/>
            <person name="Akiba N."/>
            <person name="Lee KB."/>
            <person name="Liu CT."/>
            <person name="Toyazaki H."/>
            <person name="Oyaizu H."/>
        </authorList>
    </citation>
    <scope>NUCLEOTIDE SEQUENCE [LARGE SCALE GENOMIC DNA]</scope>
    <source>
        <strain evidence="3">ATCC 43989 / DSM 5975 / JCM 20966 / LMG 6465 / NBRC 14845 / NCIMB 13405 / ORS 571</strain>
    </source>
</reference>
<name>A8HXY7_AZOC5</name>